<feature type="domain" description="HIRAN" evidence="3">
    <location>
        <begin position="10"/>
        <end position="109"/>
    </location>
</feature>
<evidence type="ECO:0000256" key="1">
    <source>
        <dbReference type="ARBA" id="ARBA00022723"/>
    </source>
</evidence>
<evidence type="ECO:0000313" key="5">
    <source>
        <dbReference type="Proteomes" id="UP001193680"/>
    </source>
</evidence>
<evidence type="ECO:0000256" key="2">
    <source>
        <dbReference type="ARBA" id="ARBA00022801"/>
    </source>
</evidence>
<organism evidence="4 5">
    <name type="scientific">Thiomicrorhabdus heinhorstiae</name>
    <dbReference type="NCBI Taxonomy" id="2748010"/>
    <lineage>
        <taxon>Bacteria</taxon>
        <taxon>Pseudomonadati</taxon>
        <taxon>Pseudomonadota</taxon>
        <taxon>Gammaproteobacteria</taxon>
        <taxon>Thiotrichales</taxon>
        <taxon>Piscirickettsiaceae</taxon>
        <taxon>Thiomicrorhabdus</taxon>
    </lineage>
</organism>
<dbReference type="InterPro" id="IPR014905">
    <property type="entry name" value="HIRAN"/>
</dbReference>
<gene>
    <name evidence="4" type="ORF">H8792_008630</name>
</gene>
<keyword evidence="2" id="KW-0378">Hydrolase</keyword>
<name>A0ABS0BYD3_9GAMM</name>
<dbReference type="RefSeq" id="WP_185978548.1">
    <property type="nucleotide sequence ID" value="NZ_JACBGI020000017.1"/>
</dbReference>
<protein>
    <submittedName>
        <fullName evidence="4">HIRAN domain-containing protein</fullName>
    </submittedName>
</protein>
<comment type="caution">
    <text evidence="4">The sequence shown here is derived from an EMBL/GenBank/DDBJ whole genome shotgun (WGS) entry which is preliminary data.</text>
</comment>
<sequence>MHFKLDLIIKGSYYYQAETLYRQKQLYPGTKLTAKREADNPHDCNAVQLFYPLEKPQPAALLGYFPRQIAAILSSKYDLQSIASIHLQEVRHSENRLQLSCRLELKQPWTKALRLMLLATWLKLPSPLASRSLPTEKDR</sequence>
<dbReference type="SMART" id="SM00910">
    <property type="entry name" value="HIRAN"/>
    <property type="match status" value="1"/>
</dbReference>
<dbReference type="Pfam" id="PF08797">
    <property type="entry name" value="HIRAN"/>
    <property type="match status" value="1"/>
</dbReference>
<dbReference type="Proteomes" id="UP001193680">
    <property type="component" value="Unassembled WGS sequence"/>
</dbReference>
<keyword evidence="1" id="KW-0479">Metal-binding</keyword>
<evidence type="ECO:0000259" key="3">
    <source>
        <dbReference type="SMART" id="SM00910"/>
    </source>
</evidence>
<dbReference type="Gene3D" id="3.30.70.2330">
    <property type="match status" value="1"/>
</dbReference>
<evidence type="ECO:0000313" key="4">
    <source>
        <dbReference type="EMBL" id="MBF6058404.1"/>
    </source>
</evidence>
<accession>A0ABS0BYD3</accession>
<keyword evidence="5" id="KW-1185">Reference proteome</keyword>
<proteinExistence type="predicted"/>
<reference evidence="4 5" key="1">
    <citation type="submission" date="2020-11" db="EMBL/GenBank/DDBJ databases">
        <title>Sulfur oxidizing isolate from Hospital Hole Sinkhole.</title>
        <authorList>
            <person name="Scott K.M."/>
        </authorList>
    </citation>
    <scope>NUCLEOTIDE SEQUENCE [LARGE SCALE GENOMIC DNA]</scope>
    <source>
        <strain evidence="4 5">HH1</strain>
    </source>
</reference>
<dbReference type="EMBL" id="JACBGI020000017">
    <property type="protein sequence ID" value="MBF6058404.1"/>
    <property type="molecule type" value="Genomic_DNA"/>
</dbReference>